<dbReference type="PROSITE" id="PS00122">
    <property type="entry name" value="CARBOXYLESTERASE_B_1"/>
    <property type="match status" value="1"/>
</dbReference>
<proteinExistence type="inferred from homology"/>
<reference evidence="5 6" key="1">
    <citation type="submission" date="2021-01" db="EMBL/GenBank/DDBJ databases">
        <title>Cercospora kikuchii MAFF 305040 whole genome shotgun sequence.</title>
        <authorList>
            <person name="Kashiwa T."/>
            <person name="Suzuki T."/>
        </authorList>
    </citation>
    <scope>NUCLEOTIDE SEQUENCE [LARGE SCALE GENOMIC DNA]</scope>
    <source>
        <strain evidence="5 6">MAFF 305040</strain>
    </source>
</reference>
<keyword evidence="3" id="KW-0732">Signal</keyword>
<feature type="domain" description="Carboxylesterase type B" evidence="4">
    <location>
        <begin position="27"/>
        <end position="379"/>
    </location>
</feature>
<evidence type="ECO:0000256" key="3">
    <source>
        <dbReference type="RuleBase" id="RU361235"/>
    </source>
</evidence>
<keyword evidence="6" id="KW-1185">Reference proteome</keyword>
<name>A0A9P3F998_9PEZI</name>
<dbReference type="EC" id="3.1.1.-" evidence="3"/>
<organism evidence="5 6">
    <name type="scientific">Cercospora kikuchii</name>
    <dbReference type="NCBI Taxonomy" id="84275"/>
    <lineage>
        <taxon>Eukaryota</taxon>
        <taxon>Fungi</taxon>
        <taxon>Dikarya</taxon>
        <taxon>Ascomycota</taxon>
        <taxon>Pezizomycotina</taxon>
        <taxon>Dothideomycetes</taxon>
        <taxon>Dothideomycetidae</taxon>
        <taxon>Mycosphaerellales</taxon>
        <taxon>Mycosphaerellaceae</taxon>
        <taxon>Cercospora</taxon>
    </lineage>
</organism>
<dbReference type="Pfam" id="PF00135">
    <property type="entry name" value="COesterase"/>
    <property type="match status" value="1"/>
</dbReference>
<dbReference type="AlphaFoldDB" id="A0A9P3F998"/>
<comment type="similarity">
    <text evidence="1 3">Belongs to the type-B carboxylesterase/lipase family.</text>
</comment>
<protein>
    <recommendedName>
        <fullName evidence="3">Carboxylic ester hydrolase</fullName>
        <ecNumber evidence="3">3.1.1.-</ecNumber>
    </recommendedName>
</protein>
<dbReference type="PANTHER" id="PTHR11559">
    <property type="entry name" value="CARBOXYLESTERASE"/>
    <property type="match status" value="1"/>
</dbReference>
<dbReference type="InterPro" id="IPR029058">
    <property type="entry name" value="AB_hydrolase_fold"/>
</dbReference>
<accession>A0A9P3F998</accession>
<evidence type="ECO:0000256" key="1">
    <source>
        <dbReference type="ARBA" id="ARBA00005964"/>
    </source>
</evidence>
<dbReference type="RefSeq" id="XP_044653145.1">
    <property type="nucleotide sequence ID" value="XM_044797210.1"/>
</dbReference>
<sequence length="562" mass="61185">MKVFGGLILLARLRLVTSTPSGNDEALTVRASTGFITGRINANYTNVREFLSVPFGQDTAGQNRFKPPLAVPLSSERIEATEYPPACPQYVTSQKTIWNQKIPQYLQEWGAPNLTAGISAPFATEDCLKLAIWTPANATYASRLPVAMFWSGGGFQTNGILVPGQLPGRWVSRSQSHIVVTINYRMNIMGFPNAGGISTQNLGLLDQRLALEWVRDNIGAFGGDPSKITIWGQSAGAASVDIHNYAFYNDPIARGFFAQSGSIIAFAPSVPDATHSNFTFVAKNVGCDFPSNFTAELECMQKVDYNDIINFLGRYQDNGTQPGISFSTVADEKLVFSNYTERYLQQRVTRAPMIYSSSANEGGSLSTYPADDPQRGVNQTEADQTTLQILCGAAKSSALRNGLGLPTYRYQYAGNWTNQDPLPWMGAYHSSDLVMFFGTYEDGVGPATPLEIETSETMEDLLLDFVRDPWNGLSNASWPAYDTTASTGGTLLRFGADGKAVQEVDANDVEAACSGDGEYDPFPSDSGLRLAAILMQFHYNANKIPKTSSSPMHHYVARAPTP</sequence>
<dbReference type="InterPro" id="IPR002018">
    <property type="entry name" value="CarbesteraseB"/>
</dbReference>
<evidence type="ECO:0000256" key="2">
    <source>
        <dbReference type="ARBA" id="ARBA00022801"/>
    </source>
</evidence>
<evidence type="ECO:0000313" key="6">
    <source>
        <dbReference type="Proteomes" id="UP000825890"/>
    </source>
</evidence>
<gene>
    <name evidence="5" type="ORF">CKM354_000206800</name>
</gene>
<feature type="chain" id="PRO_5040541936" description="Carboxylic ester hydrolase" evidence="3">
    <location>
        <begin position="19"/>
        <end position="562"/>
    </location>
</feature>
<dbReference type="OrthoDB" id="408631at2759"/>
<evidence type="ECO:0000313" key="5">
    <source>
        <dbReference type="EMBL" id="GIZ38658.1"/>
    </source>
</evidence>
<dbReference type="GeneID" id="68287643"/>
<comment type="caution">
    <text evidence="5">The sequence shown here is derived from an EMBL/GenBank/DDBJ whole genome shotgun (WGS) entry which is preliminary data.</text>
</comment>
<dbReference type="EMBL" id="BOLY01000001">
    <property type="protein sequence ID" value="GIZ38658.1"/>
    <property type="molecule type" value="Genomic_DNA"/>
</dbReference>
<dbReference type="GO" id="GO:0016787">
    <property type="term" value="F:hydrolase activity"/>
    <property type="evidence" value="ECO:0007669"/>
    <property type="project" value="UniProtKB-KW"/>
</dbReference>
<dbReference type="InterPro" id="IPR019826">
    <property type="entry name" value="Carboxylesterase_B_AS"/>
</dbReference>
<dbReference type="Proteomes" id="UP000825890">
    <property type="component" value="Unassembled WGS sequence"/>
</dbReference>
<feature type="signal peptide" evidence="3">
    <location>
        <begin position="1"/>
        <end position="18"/>
    </location>
</feature>
<dbReference type="InterPro" id="IPR050309">
    <property type="entry name" value="Type-B_Carboxylest/Lipase"/>
</dbReference>
<keyword evidence="2 3" id="KW-0378">Hydrolase</keyword>
<dbReference type="SUPFAM" id="SSF53474">
    <property type="entry name" value="alpha/beta-Hydrolases"/>
    <property type="match status" value="1"/>
</dbReference>
<dbReference type="Gene3D" id="3.40.50.1820">
    <property type="entry name" value="alpha/beta hydrolase"/>
    <property type="match status" value="1"/>
</dbReference>
<evidence type="ECO:0000259" key="4">
    <source>
        <dbReference type="Pfam" id="PF00135"/>
    </source>
</evidence>